<dbReference type="EMBL" id="CP023445">
    <property type="protein sequence ID" value="ATE54224.1"/>
    <property type="molecule type" value="Genomic_DNA"/>
</dbReference>
<protein>
    <submittedName>
        <fullName evidence="2">Uncharacterized protein</fullName>
    </submittedName>
</protein>
<evidence type="ECO:0000256" key="1">
    <source>
        <dbReference type="SAM" id="Phobius"/>
    </source>
</evidence>
<sequence length="249" mass="26991">MGNRWSRSAWLVAALLLAQLACLVVVVVWTSGGGPGSDGPWPGDPRSGAALVVWLFALLVLLSGITVGSRVAGLRDPGLPLLIWLVGPVVAALTTPDLFPKPSPLALLTMAGQLVCQVLVLALRLRVDMRTPGLRLVAERARQGRWEAPDRLKHFLEEDQGKHHVPPSALLLVSAGTARSELRIATTYGALLEELWPRVRLVADPRFNAGCPGWSSARNQPGWWQPVPRAPSSCWRPWATGRSRRPALC</sequence>
<dbReference type="Proteomes" id="UP000218505">
    <property type="component" value="Chromosome"/>
</dbReference>
<keyword evidence="3" id="KW-1185">Reference proteome</keyword>
<name>A0A290Z5F7_9PSEU</name>
<accession>A0A290Z5F7</accession>
<dbReference type="KEGG" id="apre:CNX65_13755"/>
<dbReference type="AlphaFoldDB" id="A0A290Z5F7"/>
<keyword evidence="1" id="KW-1133">Transmembrane helix</keyword>
<dbReference type="RefSeq" id="WP_096493163.1">
    <property type="nucleotide sequence ID" value="NZ_CP023445.1"/>
</dbReference>
<evidence type="ECO:0000313" key="2">
    <source>
        <dbReference type="EMBL" id="ATE54224.1"/>
    </source>
</evidence>
<reference evidence="2" key="1">
    <citation type="submission" date="2017-09" db="EMBL/GenBank/DDBJ databases">
        <title>Complete Genome Sequence of ansamitocin-producing Bacterium Actinosynnema pretiosum X47.</title>
        <authorList>
            <person name="Cao G."/>
            <person name="Zong G."/>
            <person name="Zhong C."/>
            <person name="Fu J."/>
        </authorList>
    </citation>
    <scope>NUCLEOTIDE SEQUENCE [LARGE SCALE GENOMIC DNA]</scope>
    <source>
        <strain evidence="2">X47</strain>
    </source>
</reference>
<gene>
    <name evidence="2" type="ORF">CNX65_13755</name>
</gene>
<keyword evidence="1" id="KW-0812">Transmembrane</keyword>
<feature type="transmembrane region" description="Helical" evidence="1">
    <location>
        <begin position="49"/>
        <end position="67"/>
    </location>
</feature>
<organism evidence="2 3">
    <name type="scientific">Actinosynnema pretiosum</name>
    <dbReference type="NCBI Taxonomy" id="42197"/>
    <lineage>
        <taxon>Bacteria</taxon>
        <taxon>Bacillati</taxon>
        <taxon>Actinomycetota</taxon>
        <taxon>Actinomycetes</taxon>
        <taxon>Pseudonocardiales</taxon>
        <taxon>Pseudonocardiaceae</taxon>
        <taxon>Actinosynnema</taxon>
    </lineage>
</organism>
<feature type="transmembrane region" description="Helical" evidence="1">
    <location>
        <begin position="105"/>
        <end position="125"/>
    </location>
</feature>
<evidence type="ECO:0000313" key="3">
    <source>
        <dbReference type="Proteomes" id="UP000218505"/>
    </source>
</evidence>
<proteinExistence type="predicted"/>
<keyword evidence="1" id="KW-0472">Membrane</keyword>
<feature type="transmembrane region" description="Helical" evidence="1">
    <location>
        <begin position="79"/>
        <end position="99"/>
    </location>
</feature>